<evidence type="ECO:0000256" key="1">
    <source>
        <dbReference type="ARBA" id="ARBA00001974"/>
    </source>
</evidence>
<keyword evidence="8 17" id="KW-0285">Flavoprotein</keyword>
<keyword evidence="14 17" id="KW-0131">Cell cycle</keyword>
<dbReference type="PANTHER" id="PTHR21071">
    <property type="entry name" value="UDP-N-ACETYLENOLPYRUVOYLGLUCOSAMINE REDUCTASE"/>
    <property type="match status" value="1"/>
</dbReference>
<keyword evidence="10 17" id="KW-0521">NADP</keyword>
<dbReference type="InterPro" id="IPR016169">
    <property type="entry name" value="FAD-bd_PCMH_sub2"/>
</dbReference>
<dbReference type="GO" id="GO:0009252">
    <property type="term" value="P:peptidoglycan biosynthetic process"/>
    <property type="evidence" value="ECO:0007669"/>
    <property type="project" value="UniProtKB-UniRule"/>
</dbReference>
<dbReference type="GO" id="GO:0008360">
    <property type="term" value="P:regulation of cell shape"/>
    <property type="evidence" value="ECO:0007669"/>
    <property type="project" value="UniProtKB-KW"/>
</dbReference>
<evidence type="ECO:0000256" key="2">
    <source>
        <dbReference type="ARBA" id="ARBA00003921"/>
    </source>
</evidence>
<organism evidence="19 20">
    <name type="scientific">Bifidobacterium cuniculi</name>
    <dbReference type="NCBI Taxonomy" id="1688"/>
    <lineage>
        <taxon>Bacteria</taxon>
        <taxon>Bacillati</taxon>
        <taxon>Actinomycetota</taxon>
        <taxon>Actinomycetes</taxon>
        <taxon>Bifidobacteriales</taxon>
        <taxon>Bifidobacteriaceae</taxon>
        <taxon>Bifidobacterium</taxon>
    </lineage>
</organism>
<evidence type="ECO:0000256" key="7">
    <source>
        <dbReference type="ARBA" id="ARBA00022618"/>
    </source>
</evidence>
<dbReference type="InterPro" id="IPR036635">
    <property type="entry name" value="MurB_C_sf"/>
</dbReference>
<dbReference type="GO" id="GO:0071555">
    <property type="term" value="P:cell wall organization"/>
    <property type="evidence" value="ECO:0007669"/>
    <property type="project" value="UniProtKB-KW"/>
</dbReference>
<dbReference type="UniPathway" id="UPA00219"/>
<keyword evidence="9 17" id="KW-0274">FAD</keyword>
<dbReference type="Pfam" id="PF02873">
    <property type="entry name" value="MurB_C"/>
    <property type="match status" value="1"/>
</dbReference>
<evidence type="ECO:0000256" key="17">
    <source>
        <dbReference type="HAMAP-Rule" id="MF_00037"/>
    </source>
</evidence>
<evidence type="ECO:0000256" key="15">
    <source>
        <dbReference type="ARBA" id="ARBA00023316"/>
    </source>
</evidence>
<evidence type="ECO:0000256" key="3">
    <source>
        <dbReference type="ARBA" id="ARBA00004496"/>
    </source>
</evidence>
<feature type="active site" evidence="17">
    <location>
        <position position="166"/>
    </location>
</feature>
<feature type="active site" evidence="17">
    <location>
        <position position="407"/>
    </location>
</feature>
<keyword evidence="15 17" id="KW-0961">Cell wall biogenesis/degradation</keyword>
<dbReference type="AlphaFoldDB" id="A0A087AYA4"/>
<dbReference type="PANTHER" id="PTHR21071:SF4">
    <property type="entry name" value="UDP-N-ACETYLENOLPYRUVOYLGLUCOSAMINE REDUCTASE"/>
    <property type="match status" value="1"/>
</dbReference>
<evidence type="ECO:0000256" key="5">
    <source>
        <dbReference type="ARBA" id="ARBA00010485"/>
    </source>
</evidence>
<evidence type="ECO:0000256" key="9">
    <source>
        <dbReference type="ARBA" id="ARBA00022827"/>
    </source>
</evidence>
<dbReference type="STRING" id="1688.BCUN_1236"/>
<evidence type="ECO:0000259" key="18">
    <source>
        <dbReference type="PROSITE" id="PS51387"/>
    </source>
</evidence>
<evidence type="ECO:0000256" key="16">
    <source>
        <dbReference type="ARBA" id="ARBA00048914"/>
    </source>
</evidence>
<dbReference type="SUPFAM" id="SSF56194">
    <property type="entry name" value="Uridine diphospho-N-Acetylenolpyruvylglucosamine reductase, MurB, C-terminal domain"/>
    <property type="match status" value="1"/>
</dbReference>
<dbReference type="GO" id="GO:0071949">
    <property type="term" value="F:FAD binding"/>
    <property type="evidence" value="ECO:0007669"/>
    <property type="project" value="InterPro"/>
</dbReference>
<dbReference type="InterPro" id="IPR006094">
    <property type="entry name" value="Oxid_FAD_bind_N"/>
</dbReference>
<dbReference type="InterPro" id="IPR011601">
    <property type="entry name" value="MurB_C"/>
</dbReference>
<evidence type="ECO:0000256" key="12">
    <source>
        <dbReference type="ARBA" id="ARBA00022984"/>
    </source>
</evidence>
<comment type="pathway">
    <text evidence="4 17">Cell wall biogenesis; peptidoglycan biosynthesis.</text>
</comment>
<keyword evidence="6 17" id="KW-0963">Cytoplasm</keyword>
<dbReference type="Gene3D" id="3.90.78.10">
    <property type="entry name" value="UDP-N-acetylenolpyruvoylglucosamine reductase, C-terminal domain"/>
    <property type="match status" value="1"/>
</dbReference>
<dbReference type="eggNOG" id="COG0812">
    <property type="taxonomic scope" value="Bacteria"/>
</dbReference>
<name>A0A087AYA4_9BIFI</name>
<evidence type="ECO:0000256" key="10">
    <source>
        <dbReference type="ARBA" id="ARBA00022857"/>
    </source>
</evidence>
<dbReference type="OrthoDB" id="9804753at2"/>
<comment type="caution">
    <text evidence="19">The sequence shown here is derived from an EMBL/GenBank/DDBJ whole genome shotgun (WGS) entry which is preliminary data.</text>
</comment>
<dbReference type="GO" id="GO:0008762">
    <property type="term" value="F:UDP-N-acetylmuramate dehydrogenase activity"/>
    <property type="evidence" value="ECO:0007669"/>
    <property type="project" value="UniProtKB-UniRule"/>
</dbReference>
<dbReference type="HAMAP" id="MF_00037">
    <property type="entry name" value="MurB"/>
    <property type="match status" value="1"/>
</dbReference>
<dbReference type="InterPro" id="IPR003170">
    <property type="entry name" value="MurB"/>
</dbReference>
<dbReference type="Pfam" id="PF01565">
    <property type="entry name" value="FAD_binding_4"/>
    <property type="match status" value="1"/>
</dbReference>
<dbReference type="InterPro" id="IPR036318">
    <property type="entry name" value="FAD-bd_PCMH-like_sf"/>
</dbReference>
<dbReference type="InterPro" id="IPR016167">
    <property type="entry name" value="FAD-bd_PCMH_sub1"/>
</dbReference>
<evidence type="ECO:0000256" key="14">
    <source>
        <dbReference type="ARBA" id="ARBA00023306"/>
    </source>
</evidence>
<dbReference type="PROSITE" id="PS51387">
    <property type="entry name" value="FAD_PCMH"/>
    <property type="match status" value="1"/>
</dbReference>
<comment type="function">
    <text evidence="2 17">Cell wall formation.</text>
</comment>
<evidence type="ECO:0000256" key="13">
    <source>
        <dbReference type="ARBA" id="ARBA00023002"/>
    </source>
</evidence>
<comment type="catalytic activity">
    <reaction evidence="16 17">
        <text>UDP-N-acetyl-alpha-D-muramate + NADP(+) = UDP-N-acetyl-3-O-(1-carboxyvinyl)-alpha-D-glucosamine + NADPH + H(+)</text>
        <dbReference type="Rhea" id="RHEA:12248"/>
        <dbReference type="ChEBI" id="CHEBI:15378"/>
        <dbReference type="ChEBI" id="CHEBI:57783"/>
        <dbReference type="ChEBI" id="CHEBI:58349"/>
        <dbReference type="ChEBI" id="CHEBI:68483"/>
        <dbReference type="ChEBI" id="CHEBI:70757"/>
        <dbReference type="EC" id="1.3.1.98"/>
    </reaction>
</comment>
<keyword evidence="13 17" id="KW-0560">Oxidoreductase</keyword>
<dbReference type="EC" id="1.3.1.98" evidence="17"/>
<evidence type="ECO:0000256" key="6">
    <source>
        <dbReference type="ARBA" id="ARBA00022490"/>
    </source>
</evidence>
<dbReference type="Gene3D" id="3.30.465.10">
    <property type="match status" value="1"/>
</dbReference>
<dbReference type="GO" id="GO:0051301">
    <property type="term" value="P:cell division"/>
    <property type="evidence" value="ECO:0007669"/>
    <property type="project" value="UniProtKB-KW"/>
</dbReference>
<evidence type="ECO:0000313" key="20">
    <source>
        <dbReference type="Proteomes" id="UP000029067"/>
    </source>
</evidence>
<dbReference type="Proteomes" id="UP000029067">
    <property type="component" value="Unassembled WGS sequence"/>
</dbReference>
<gene>
    <name evidence="17" type="primary">murB</name>
    <name evidence="19" type="ORF">BCUN_1236</name>
</gene>
<accession>A0A087AYA4</accession>
<reference evidence="19 20" key="1">
    <citation type="submission" date="2014-03" db="EMBL/GenBank/DDBJ databases">
        <title>Genomics of Bifidobacteria.</title>
        <authorList>
            <person name="Ventura M."/>
            <person name="Milani C."/>
            <person name="Lugli G.A."/>
        </authorList>
    </citation>
    <scope>NUCLEOTIDE SEQUENCE [LARGE SCALE GENOMIC DNA]</scope>
    <source>
        <strain evidence="19 20">LMG 10738</strain>
    </source>
</reference>
<keyword evidence="11 17" id="KW-0133">Cell shape</keyword>
<comment type="similarity">
    <text evidence="5 17">Belongs to the MurB family.</text>
</comment>
<comment type="cofactor">
    <cofactor evidence="1 17">
        <name>FAD</name>
        <dbReference type="ChEBI" id="CHEBI:57692"/>
    </cofactor>
</comment>
<evidence type="ECO:0000256" key="8">
    <source>
        <dbReference type="ARBA" id="ARBA00022630"/>
    </source>
</evidence>
<proteinExistence type="inferred from homology"/>
<dbReference type="InterPro" id="IPR016166">
    <property type="entry name" value="FAD-bd_PCMH"/>
</dbReference>
<evidence type="ECO:0000256" key="11">
    <source>
        <dbReference type="ARBA" id="ARBA00022960"/>
    </source>
</evidence>
<feature type="active site" description="Proton donor" evidence="17">
    <location>
        <position position="306"/>
    </location>
</feature>
<protein>
    <recommendedName>
        <fullName evidence="17">UDP-N-acetylenolpyruvoylglucosamine reductase</fullName>
        <ecNumber evidence="17">1.3.1.98</ecNumber>
    </recommendedName>
    <alternativeName>
        <fullName evidence="17">UDP-N-acetylmuramate dehydrogenase</fullName>
    </alternativeName>
</protein>
<keyword evidence="7 17" id="KW-0132">Cell division</keyword>
<sequence length="416" mass="45038">MTSFAQITTIGVGGNIDHFVEPMNRAAIIEEIEHADSHGIPVCVIGGGSNLLAADGDFHGLVLRDARRLITVPDEASPVEGDDRTVHVNAEAGCNWDDLVDFCVERGLEGLEGLSGIPGNVGASVVQNIGAYGQEVAGAVESVEVWDREDKQTKTLGNVEMQFGYRSSLLKTSMYKAPGIPNDEYYPSPRYIVLSVTFVLNHTENGTVNYPQLAAALKANLGDRLPIDRIRAAVLKVRASKGMLEDATRYRLPEMQACKDGRQVEVAIAAQQRYVEGHDSAADVVDEEMMADTGTNEDINRHSCGSFFMNPIVSQAVADRLPDDAPKYPATLPDGSTGVKVSAAWLIDHAGFHKGYRVRDDARASLSELHTLSIINRGGASCDDILELARTIRDGVRKEYGVELFAEPVMVNASLQ</sequence>
<feature type="domain" description="FAD-binding PCMH-type" evidence="18">
    <location>
        <begin position="12"/>
        <end position="240"/>
    </location>
</feature>
<dbReference type="SUPFAM" id="SSF56176">
    <property type="entry name" value="FAD-binding/transporter-associated domain-like"/>
    <property type="match status" value="1"/>
</dbReference>
<dbReference type="GO" id="GO:0005829">
    <property type="term" value="C:cytosol"/>
    <property type="evidence" value="ECO:0007669"/>
    <property type="project" value="TreeGrafter"/>
</dbReference>
<evidence type="ECO:0000313" key="19">
    <source>
        <dbReference type="EMBL" id="KFI63754.1"/>
    </source>
</evidence>
<dbReference type="RefSeq" id="WP_033514991.1">
    <property type="nucleotide sequence ID" value="NZ_JGYV01000007.1"/>
</dbReference>
<dbReference type="EMBL" id="JGYV01000007">
    <property type="protein sequence ID" value="KFI63754.1"/>
    <property type="molecule type" value="Genomic_DNA"/>
</dbReference>
<dbReference type="Gene3D" id="3.30.43.10">
    <property type="entry name" value="Uridine Diphospho-n-acetylenolpyruvylglucosamine Reductase, domain 2"/>
    <property type="match status" value="1"/>
</dbReference>
<keyword evidence="20" id="KW-1185">Reference proteome</keyword>
<comment type="subcellular location">
    <subcellularLocation>
        <location evidence="3 17">Cytoplasm</location>
    </subcellularLocation>
</comment>
<keyword evidence="12 17" id="KW-0573">Peptidoglycan synthesis</keyword>
<evidence type="ECO:0000256" key="4">
    <source>
        <dbReference type="ARBA" id="ARBA00004752"/>
    </source>
</evidence>